<evidence type="ECO:0000256" key="16">
    <source>
        <dbReference type="ARBA" id="ARBA00048493"/>
    </source>
</evidence>
<feature type="binding site" evidence="18">
    <location>
        <position position="161"/>
    </location>
    <ligand>
        <name>UDP-N-acetyl-alpha-D-glucosamine</name>
        <dbReference type="ChEBI" id="CHEBI:57705"/>
    </ligand>
</feature>
<comment type="catalytic activity">
    <reaction evidence="15 18">
        <text>alpha-D-glucosamine 1-phosphate + acetyl-CoA = N-acetyl-alpha-D-glucosamine 1-phosphate + CoA + H(+)</text>
        <dbReference type="Rhea" id="RHEA:13725"/>
        <dbReference type="ChEBI" id="CHEBI:15378"/>
        <dbReference type="ChEBI" id="CHEBI:57287"/>
        <dbReference type="ChEBI" id="CHEBI:57288"/>
        <dbReference type="ChEBI" id="CHEBI:57776"/>
        <dbReference type="ChEBI" id="CHEBI:58516"/>
        <dbReference type="EC" id="2.3.1.157"/>
    </reaction>
</comment>
<dbReference type="InterPro" id="IPR011004">
    <property type="entry name" value="Trimer_LpxA-like_sf"/>
</dbReference>
<keyword evidence="13 18" id="KW-0012">Acyltransferase</keyword>
<dbReference type="HAMAP" id="MF_01631">
    <property type="entry name" value="GlmU"/>
    <property type="match status" value="1"/>
</dbReference>
<accession>A0A9D1R3V8</accession>
<dbReference type="AlphaFoldDB" id="A0A9D1R3V8"/>
<dbReference type="SUPFAM" id="SSF51161">
    <property type="entry name" value="Trimeric LpxA-like enzymes"/>
    <property type="match status" value="1"/>
</dbReference>
<dbReference type="PANTHER" id="PTHR43584">
    <property type="entry name" value="NUCLEOTIDYL TRANSFERASE"/>
    <property type="match status" value="1"/>
</dbReference>
<dbReference type="CDD" id="cd03353">
    <property type="entry name" value="LbH_GlmU_C"/>
    <property type="match status" value="1"/>
</dbReference>
<dbReference type="EC" id="2.7.7.23" evidence="18"/>
<evidence type="ECO:0000256" key="1">
    <source>
        <dbReference type="ARBA" id="ARBA00004496"/>
    </source>
</evidence>
<evidence type="ECO:0000256" key="2">
    <source>
        <dbReference type="ARBA" id="ARBA00007707"/>
    </source>
</evidence>
<evidence type="ECO:0000256" key="14">
    <source>
        <dbReference type="ARBA" id="ARBA00023316"/>
    </source>
</evidence>
<keyword evidence="8 18" id="KW-0677">Repeat</keyword>
<dbReference type="Gene3D" id="2.160.10.10">
    <property type="entry name" value="Hexapeptide repeat proteins"/>
    <property type="match status" value="1"/>
</dbReference>
<feature type="active site" description="Proton acceptor" evidence="18">
    <location>
        <position position="372"/>
    </location>
</feature>
<comment type="caution">
    <text evidence="18">Lacks conserved residue(s) required for the propagation of feature annotation.</text>
</comment>
<evidence type="ECO:0000256" key="7">
    <source>
        <dbReference type="ARBA" id="ARBA00022723"/>
    </source>
</evidence>
<dbReference type="Pfam" id="PF00132">
    <property type="entry name" value="Hexapep"/>
    <property type="match status" value="1"/>
</dbReference>
<feature type="region of interest" description="Linker" evidence="18">
    <location>
        <begin position="239"/>
        <end position="259"/>
    </location>
</feature>
<dbReference type="PANTHER" id="PTHR43584:SF3">
    <property type="entry name" value="BIFUNCTIONAL PROTEIN GLMU"/>
    <property type="match status" value="1"/>
</dbReference>
<comment type="subcellular location">
    <subcellularLocation>
        <location evidence="1 18">Cytoplasm</location>
    </subcellularLocation>
</comment>
<dbReference type="InterPro" id="IPR029044">
    <property type="entry name" value="Nucleotide-diphossugar_trans"/>
</dbReference>
<keyword evidence="12 18" id="KW-0511">Multifunctional enzyme</keyword>
<comment type="pathway">
    <text evidence="18">Nucleotide-sugar biosynthesis; UDP-N-acetyl-alpha-D-glucosamine biosynthesis; UDP-N-acetyl-alpha-D-glucosamine from N-acetyl-alpha-D-glucosamine 1-phosphate: step 1/1.</text>
</comment>
<feature type="binding site" evidence="18">
    <location>
        <position position="386"/>
    </location>
    <ligand>
        <name>UDP-N-acetyl-alpha-D-glucosamine</name>
        <dbReference type="ChEBI" id="CHEBI:57705"/>
    </ligand>
</feature>
<dbReference type="CDD" id="cd02540">
    <property type="entry name" value="GT2_GlmU_N_bac"/>
    <property type="match status" value="1"/>
</dbReference>
<organism evidence="20 21">
    <name type="scientific">Candidatus Bilophila faecipullorum</name>
    <dbReference type="NCBI Taxonomy" id="2838482"/>
    <lineage>
        <taxon>Bacteria</taxon>
        <taxon>Pseudomonadati</taxon>
        <taxon>Thermodesulfobacteriota</taxon>
        <taxon>Desulfovibrionia</taxon>
        <taxon>Desulfovibrionales</taxon>
        <taxon>Desulfovibrionaceae</taxon>
        <taxon>Bilophila</taxon>
    </lineage>
</organism>
<dbReference type="NCBIfam" id="TIGR01173">
    <property type="entry name" value="glmU"/>
    <property type="match status" value="1"/>
</dbReference>
<evidence type="ECO:0000256" key="10">
    <source>
        <dbReference type="ARBA" id="ARBA00022960"/>
    </source>
</evidence>
<evidence type="ECO:0000256" key="6">
    <source>
        <dbReference type="ARBA" id="ARBA00022695"/>
    </source>
</evidence>
<feature type="binding site" evidence="18">
    <location>
        <position position="342"/>
    </location>
    <ligand>
        <name>UDP-N-acetyl-alpha-D-glucosamine</name>
        <dbReference type="ChEBI" id="CHEBI:57705"/>
    </ligand>
</feature>
<dbReference type="Gene3D" id="3.90.550.10">
    <property type="entry name" value="Spore Coat Polysaccharide Biosynthesis Protein SpsA, Chain A"/>
    <property type="match status" value="1"/>
</dbReference>
<feature type="domain" description="MobA-like NTP transferase" evidence="19">
    <location>
        <begin position="13"/>
        <end position="137"/>
    </location>
</feature>
<feature type="binding site" evidence="18">
    <location>
        <position position="178"/>
    </location>
    <ligand>
        <name>UDP-N-acetyl-alpha-D-glucosamine</name>
        <dbReference type="ChEBI" id="CHEBI:57705"/>
    </ligand>
</feature>
<feature type="region of interest" description="Pyrophosphorylase" evidence="18">
    <location>
        <begin position="1"/>
        <end position="238"/>
    </location>
</feature>
<protein>
    <recommendedName>
        <fullName evidence="18">Bifunctional protein GlmU</fullName>
    </recommendedName>
    <domain>
        <recommendedName>
            <fullName evidence="18">UDP-N-acetylglucosamine pyrophosphorylase</fullName>
            <ecNumber evidence="18">2.7.7.23</ecNumber>
        </recommendedName>
        <alternativeName>
            <fullName evidence="18">N-acetylglucosamine-1-phosphate uridyltransferase</fullName>
        </alternativeName>
    </domain>
    <domain>
        <recommendedName>
            <fullName evidence="18">Glucosamine-1-phosphate N-acetyltransferase</fullName>
            <ecNumber evidence="18">2.3.1.157</ecNumber>
        </recommendedName>
    </domain>
</protein>
<keyword evidence="4 18" id="KW-0963">Cytoplasm</keyword>
<dbReference type="GO" id="GO:0006048">
    <property type="term" value="P:UDP-N-acetylglucosamine biosynthetic process"/>
    <property type="evidence" value="ECO:0007669"/>
    <property type="project" value="InterPro"/>
</dbReference>
<dbReference type="SUPFAM" id="SSF53448">
    <property type="entry name" value="Nucleotide-diphospho-sugar transferases"/>
    <property type="match status" value="1"/>
</dbReference>
<comment type="pathway">
    <text evidence="18">Bacterial outer membrane biogenesis; LPS lipid A biosynthesis.</text>
</comment>
<evidence type="ECO:0000256" key="4">
    <source>
        <dbReference type="ARBA" id="ARBA00022490"/>
    </source>
</evidence>
<evidence type="ECO:0000313" key="20">
    <source>
        <dbReference type="EMBL" id="HIW79627.1"/>
    </source>
</evidence>
<evidence type="ECO:0000256" key="8">
    <source>
        <dbReference type="ARBA" id="ARBA00022737"/>
    </source>
</evidence>
<dbReference type="InterPro" id="IPR050065">
    <property type="entry name" value="GlmU-like"/>
</dbReference>
<evidence type="ECO:0000259" key="19">
    <source>
        <dbReference type="Pfam" id="PF12804"/>
    </source>
</evidence>
<feature type="binding site" evidence="18">
    <location>
        <position position="375"/>
    </location>
    <ligand>
        <name>UDP-N-acetyl-alpha-D-glucosamine</name>
        <dbReference type="ChEBI" id="CHEBI:57705"/>
    </ligand>
</feature>
<feature type="region of interest" description="N-acetyltransferase" evidence="18">
    <location>
        <begin position="260"/>
        <end position="458"/>
    </location>
</feature>
<evidence type="ECO:0000256" key="9">
    <source>
        <dbReference type="ARBA" id="ARBA00022842"/>
    </source>
</evidence>
<comment type="similarity">
    <text evidence="2 18">In the C-terminal section; belongs to the transferase hexapeptide repeat family.</text>
</comment>
<keyword evidence="7 18" id="KW-0479">Metal-binding</keyword>
<feature type="binding site" evidence="18">
    <location>
        <position position="449"/>
    </location>
    <ligand>
        <name>acetyl-CoA</name>
        <dbReference type="ChEBI" id="CHEBI:57288"/>
    </ligand>
</feature>
<feature type="binding site" evidence="18">
    <location>
        <position position="389"/>
    </location>
    <ligand>
        <name>acetyl-CoA</name>
        <dbReference type="ChEBI" id="CHEBI:57288"/>
    </ligand>
</feature>
<dbReference type="GO" id="GO:0005737">
    <property type="term" value="C:cytoplasm"/>
    <property type="evidence" value="ECO:0007669"/>
    <property type="project" value="UniProtKB-SubCell"/>
</dbReference>
<keyword evidence="10 18" id="KW-0133">Cell shape</keyword>
<dbReference type="GO" id="GO:0008360">
    <property type="term" value="P:regulation of cell shape"/>
    <property type="evidence" value="ECO:0007669"/>
    <property type="project" value="UniProtKB-KW"/>
</dbReference>
<keyword evidence="14 18" id="KW-0961">Cell wall biogenesis/degradation</keyword>
<keyword evidence="5 18" id="KW-0808">Transferase</keyword>
<comment type="pathway">
    <text evidence="18">Nucleotide-sugar biosynthesis; UDP-N-acetyl-alpha-D-glucosamine biosynthesis; N-acetyl-alpha-D-glucosamine 1-phosphate from alpha-D-glucosamine 6-phosphate (route II): step 2/2.</text>
</comment>
<feature type="binding site" evidence="18">
    <location>
        <position position="236"/>
    </location>
    <ligand>
        <name>Mg(2+)</name>
        <dbReference type="ChEBI" id="CHEBI:18420"/>
    </ligand>
</feature>
<keyword evidence="6 18" id="KW-0548">Nucleotidyltransferase</keyword>
<feature type="binding site" evidence="18">
    <location>
        <begin position="395"/>
        <end position="396"/>
    </location>
    <ligand>
        <name>acetyl-CoA</name>
        <dbReference type="ChEBI" id="CHEBI:57288"/>
    </ligand>
</feature>
<evidence type="ECO:0000256" key="3">
    <source>
        <dbReference type="ARBA" id="ARBA00007947"/>
    </source>
</evidence>
<feature type="binding site" evidence="18">
    <location>
        <begin position="16"/>
        <end position="19"/>
    </location>
    <ligand>
        <name>UDP-N-acetyl-alpha-D-glucosamine</name>
        <dbReference type="ChEBI" id="CHEBI:57705"/>
    </ligand>
</feature>
<dbReference type="EMBL" id="DXGI01000404">
    <property type="protein sequence ID" value="HIW79627.1"/>
    <property type="molecule type" value="Genomic_DNA"/>
</dbReference>
<dbReference type="InterPro" id="IPR025877">
    <property type="entry name" value="MobA-like_NTP_Trfase"/>
</dbReference>
<evidence type="ECO:0000256" key="5">
    <source>
        <dbReference type="ARBA" id="ARBA00022679"/>
    </source>
</evidence>
<evidence type="ECO:0000256" key="15">
    <source>
        <dbReference type="ARBA" id="ARBA00048247"/>
    </source>
</evidence>
<dbReference type="GO" id="GO:0003977">
    <property type="term" value="F:UDP-N-acetylglucosamine diphosphorylase activity"/>
    <property type="evidence" value="ECO:0007669"/>
    <property type="project" value="UniProtKB-UniRule"/>
</dbReference>
<dbReference type="GO" id="GO:0000902">
    <property type="term" value="P:cell morphogenesis"/>
    <property type="evidence" value="ECO:0007669"/>
    <property type="project" value="UniProtKB-UniRule"/>
</dbReference>
<keyword evidence="11 18" id="KW-0573">Peptidoglycan synthesis</keyword>
<evidence type="ECO:0000256" key="18">
    <source>
        <dbReference type="HAMAP-Rule" id="MF_01631"/>
    </source>
</evidence>
<dbReference type="InterPro" id="IPR018357">
    <property type="entry name" value="Hexapep_transf_CS"/>
</dbReference>
<keyword evidence="9 18" id="KW-0460">Magnesium</keyword>
<feature type="binding site" evidence="18">
    <location>
        <position position="81"/>
    </location>
    <ligand>
        <name>UDP-N-acetyl-alpha-D-glucosamine</name>
        <dbReference type="ChEBI" id="CHEBI:57705"/>
    </ligand>
</feature>
<dbReference type="InterPro" id="IPR038009">
    <property type="entry name" value="GlmU_C_LbH"/>
</dbReference>
<reference evidence="20" key="1">
    <citation type="journal article" date="2021" name="PeerJ">
        <title>Extensive microbial diversity within the chicken gut microbiome revealed by metagenomics and culture.</title>
        <authorList>
            <person name="Gilroy R."/>
            <person name="Ravi A."/>
            <person name="Getino M."/>
            <person name="Pursley I."/>
            <person name="Horton D.L."/>
            <person name="Alikhan N.F."/>
            <person name="Baker D."/>
            <person name="Gharbi K."/>
            <person name="Hall N."/>
            <person name="Watson M."/>
            <person name="Adriaenssens E.M."/>
            <person name="Foster-Nyarko E."/>
            <person name="Jarju S."/>
            <person name="Secka A."/>
            <person name="Antonio M."/>
            <person name="Oren A."/>
            <person name="Chaudhuri R.R."/>
            <person name="La Ragione R."/>
            <person name="Hildebrand F."/>
            <person name="Pallen M.J."/>
        </authorList>
    </citation>
    <scope>NUCLEOTIDE SEQUENCE</scope>
    <source>
        <strain evidence="20">ChiSxjej5B17-1746</strain>
    </source>
</reference>
<evidence type="ECO:0000256" key="13">
    <source>
        <dbReference type="ARBA" id="ARBA00023315"/>
    </source>
</evidence>
<name>A0A9D1R3V8_9BACT</name>
<dbReference type="InterPro" id="IPR005882">
    <property type="entry name" value="Bifunctional_GlmU"/>
</dbReference>
<comment type="subunit">
    <text evidence="18">Homotrimer.</text>
</comment>
<dbReference type="GO" id="GO:0009245">
    <property type="term" value="P:lipid A biosynthetic process"/>
    <property type="evidence" value="ECO:0007669"/>
    <property type="project" value="UniProtKB-UniRule"/>
</dbReference>
<comment type="function">
    <text evidence="17 18">Catalyzes the last two sequential reactions in the de novo biosynthetic pathway for UDP-N-acetylglucosamine (UDP-GlcNAc). The C-terminal domain catalyzes the transfer of acetyl group from acetyl coenzyme A to glucosamine-1-phosphate (GlcN-1-P) to produce N-acetylglucosamine-1-phosphate (GlcNAc-1-P), which is converted into UDP-GlcNAc by the transfer of uridine 5-monophosphate (from uridine 5-triphosphate), a reaction catalyzed by the N-terminal domain.</text>
</comment>
<comment type="cofactor">
    <cofactor evidence="18">
        <name>Mg(2+)</name>
        <dbReference type="ChEBI" id="CHEBI:18420"/>
    </cofactor>
    <text evidence="18">Binds 1 Mg(2+) ion per subunit.</text>
</comment>
<feature type="binding site" evidence="18">
    <location>
        <position position="147"/>
    </location>
    <ligand>
        <name>UDP-N-acetyl-alpha-D-glucosamine</name>
        <dbReference type="ChEBI" id="CHEBI:57705"/>
    </ligand>
</feature>
<evidence type="ECO:0000256" key="12">
    <source>
        <dbReference type="ARBA" id="ARBA00023268"/>
    </source>
</evidence>
<feature type="binding site" evidence="18">
    <location>
        <begin position="86"/>
        <end position="87"/>
    </location>
    <ligand>
        <name>UDP-N-acetyl-alpha-D-glucosamine</name>
        <dbReference type="ChEBI" id="CHEBI:57705"/>
    </ligand>
</feature>
<dbReference type="GO" id="GO:0019134">
    <property type="term" value="F:glucosamine-1-phosphate N-acetyltransferase activity"/>
    <property type="evidence" value="ECO:0007669"/>
    <property type="project" value="UniProtKB-UniRule"/>
</dbReference>
<reference evidence="20" key="2">
    <citation type="submission" date="2021-04" db="EMBL/GenBank/DDBJ databases">
        <authorList>
            <person name="Gilroy R."/>
        </authorList>
    </citation>
    <scope>NUCLEOTIDE SEQUENCE</scope>
    <source>
        <strain evidence="20">ChiSxjej5B17-1746</strain>
    </source>
</reference>
<comment type="caution">
    <text evidence="20">The sequence shown here is derived from an EMBL/GenBank/DDBJ whole genome shotgun (WGS) entry which is preliminary data.</text>
</comment>
<proteinExistence type="inferred from homology"/>
<feature type="binding site" evidence="18">
    <location>
        <position position="360"/>
    </location>
    <ligand>
        <name>UDP-N-acetyl-alpha-D-glucosamine</name>
        <dbReference type="ChEBI" id="CHEBI:57705"/>
    </ligand>
</feature>
<feature type="binding site" evidence="18">
    <location>
        <position position="30"/>
    </location>
    <ligand>
        <name>UDP-N-acetyl-alpha-D-glucosamine</name>
        <dbReference type="ChEBI" id="CHEBI:57705"/>
    </ligand>
</feature>
<evidence type="ECO:0000256" key="11">
    <source>
        <dbReference type="ARBA" id="ARBA00022984"/>
    </source>
</evidence>
<dbReference type="GO" id="GO:0000287">
    <property type="term" value="F:magnesium ion binding"/>
    <property type="evidence" value="ECO:0007669"/>
    <property type="project" value="UniProtKB-UniRule"/>
</dbReference>
<dbReference type="NCBIfam" id="NF010936">
    <property type="entry name" value="PRK14356.1"/>
    <property type="match status" value="1"/>
</dbReference>
<dbReference type="InterPro" id="IPR001451">
    <property type="entry name" value="Hexapep"/>
</dbReference>
<dbReference type="GO" id="GO:0071555">
    <property type="term" value="P:cell wall organization"/>
    <property type="evidence" value="ECO:0007669"/>
    <property type="project" value="UniProtKB-KW"/>
</dbReference>
<dbReference type="Proteomes" id="UP000824264">
    <property type="component" value="Unassembled WGS sequence"/>
</dbReference>
<feature type="binding site" evidence="18">
    <location>
        <position position="432"/>
    </location>
    <ligand>
        <name>acetyl-CoA</name>
        <dbReference type="ChEBI" id="CHEBI:57288"/>
    </ligand>
</feature>
<dbReference type="PROSITE" id="PS00101">
    <property type="entry name" value="HEXAPEP_TRANSFERASES"/>
    <property type="match status" value="1"/>
</dbReference>
<comment type="catalytic activity">
    <reaction evidence="16 18">
        <text>N-acetyl-alpha-D-glucosamine 1-phosphate + UTP + H(+) = UDP-N-acetyl-alpha-D-glucosamine + diphosphate</text>
        <dbReference type="Rhea" id="RHEA:13509"/>
        <dbReference type="ChEBI" id="CHEBI:15378"/>
        <dbReference type="ChEBI" id="CHEBI:33019"/>
        <dbReference type="ChEBI" id="CHEBI:46398"/>
        <dbReference type="ChEBI" id="CHEBI:57705"/>
        <dbReference type="ChEBI" id="CHEBI:57776"/>
        <dbReference type="EC" id="2.7.7.23"/>
    </reaction>
</comment>
<dbReference type="Pfam" id="PF12804">
    <property type="entry name" value="NTP_transf_3"/>
    <property type="match status" value="1"/>
</dbReference>
<evidence type="ECO:0000256" key="17">
    <source>
        <dbReference type="ARBA" id="ARBA00049628"/>
    </source>
</evidence>
<feature type="binding site" evidence="18">
    <location>
        <position position="112"/>
    </location>
    <ligand>
        <name>Mg(2+)</name>
        <dbReference type="ChEBI" id="CHEBI:18420"/>
    </ligand>
</feature>
<comment type="similarity">
    <text evidence="3 18">In the N-terminal section; belongs to the N-acetylglucosamine-1-phosphate uridyltransferase family.</text>
</comment>
<dbReference type="EC" id="2.3.1.157" evidence="18"/>
<feature type="binding site" evidence="18">
    <location>
        <position position="414"/>
    </location>
    <ligand>
        <name>acetyl-CoA</name>
        <dbReference type="ChEBI" id="CHEBI:57288"/>
    </ligand>
</feature>
<dbReference type="GO" id="GO:0009252">
    <property type="term" value="P:peptidoglycan biosynthetic process"/>
    <property type="evidence" value="ECO:0007669"/>
    <property type="project" value="UniProtKB-UniRule"/>
</dbReference>
<dbReference type="GO" id="GO:0016020">
    <property type="term" value="C:membrane"/>
    <property type="evidence" value="ECO:0007669"/>
    <property type="project" value="GOC"/>
</dbReference>
<evidence type="ECO:0000313" key="21">
    <source>
        <dbReference type="Proteomes" id="UP000824264"/>
    </source>
</evidence>
<feature type="binding site" evidence="18">
    <location>
        <position position="236"/>
    </location>
    <ligand>
        <name>UDP-N-acetyl-alpha-D-glucosamine</name>
        <dbReference type="ChEBI" id="CHEBI:57705"/>
    </ligand>
</feature>
<sequence>MSHVSAPAATSCALILAAGKGTRMHSKKPKVLHTILGEPLLGHVAEALRPLFGDALWAVIGHEAEMVCAAFAGRPLRFVEQTEQLGTGHALMVALPELKRAGMKKVLVVNGDTPLITTDTLRDFMFYAEGADVSVATLTLPNPGAYGRIVRRGGELKAIVEAKDFDPAVHGEPTGEINAGIYMLDVAAVERLLPRIGNENKSGEYYITDLVGLAVAEGMTVRGLSCGSDPNLLGINNPAELARSEELRRRAIVEERLAAGVVMHGPELIRMGPFVAVEPGAELFGPCELYGHTRIASGAIIESHCVISDSEVEAGAVVHSFSHLDHASVGQDCLVGPYARLRPGAVMERDSHVGNFVEMKKARLGEGAKANHLTYLGDAEIGPRSNIGAGTITCNYDGVNKHKTVIGEHAFIGSNTALVAPVTVGAEALIGAGSVITRDVPEKHLGVARGKQTNLRRR</sequence>
<gene>
    <name evidence="18 20" type="primary">glmU</name>
    <name evidence="20" type="ORF">H9874_10875</name>
</gene>